<evidence type="ECO:0000256" key="1">
    <source>
        <dbReference type="SAM" id="MobiDB-lite"/>
    </source>
</evidence>
<organism evidence="2 3">
    <name type="scientific">Phytophthora megakarya</name>
    <dbReference type="NCBI Taxonomy" id="4795"/>
    <lineage>
        <taxon>Eukaryota</taxon>
        <taxon>Sar</taxon>
        <taxon>Stramenopiles</taxon>
        <taxon>Oomycota</taxon>
        <taxon>Peronosporomycetes</taxon>
        <taxon>Peronosporales</taxon>
        <taxon>Peronosporaceae</taxon>
        <taxon>Phytophthora</taxon>
    </lineage>
</organism>
<reference evidence="3" key="1">
    <citation type="submission" date="2017-03" db="EMBL/GenBank/DDBJ databases">
        <title>Phytopthora megakarya and P. palmivora, two closely related causual agents of cacao black pod achieved similar genome size and gene model numbers by different mechanisms.</title>
        <authorList>
            <person name="Ali S."/>
            <person name="Shao J."/>
            <person name="Larry D.J."/>
            <person name="Kronmiller B."/>
            <person name="Shen D."/>
            <person name="Strem M.D."/>
            <person name="Melnick R.L."/>
            <person name="Guiltinan M.J."/>
            <person name="Tyler B.M."/>
            <person name="Meinhardt L.W."/>
            <person name="Bailey B.A."/>
        </authorList>
    </citation>
    <scope>NUCLEOTIDE SEQUENCE [LARGE SCALE GENOMIC DNA]</scope>
    <source>
        <strain evidence="3">zdho120</strain>
    </source>
</reference>
<protein>
    <submittedName>
        <fullName evidence="2">Uncharacterized protein</fullName>
    </submittedName>
</protein>
<dbReference type="EMBL" id="NBNE01003783">
    <property type="protein sequence ID" value="OWZ06876.1"/>
    <property type="molecule type" value="Genomic_DNA"/>
</dbReference>
<gene>
    <name evidence="2" type="ORF">PHMEG_00020811</name>
</gene>
<evidence type="ECO:0000313" key="3">
    <source>
        <dbReference type="Proteomes" id="UP000198211"/>
    </source>
</evidence>
<name>A0A225VMY5_9STRA</name>
<dbReference type="GO" id="GO:0007096">
    <property type="term" value="P:regulation of exit from mitosis"/>
    <property type="evidence" value="ECO:0007669"/>
    <property type="project" value="InterPro"/>
</dbReference>
<dbReference type="OrthoDB" id="6334764at2759"/>
<dbReference type="InterPro" id="IPR053729">
    <property type="entry name" value="MAD2L1BP_domain_sf"/>
</dbReference>
<proteinExistence type="predicted"/>
<keyword evidence="3" id="KW-1185">Reference proteome</keyword>
<dbReference type="GO" id="GO:0005634">
    <property type="term" value="C:nucleus"/>
    <property type="evidence" value="ECO:0007669"/>
    <property type="project" value="InterPro"/>
</dbReference>
<dbReference type="AlphaFoldDB" id="A0A225VMY5"/>
<comment type="caution">
    <text evidence="2">The sequence shown here is derived from an EMBL/GenBank/DDBJ whole genome shotgun (WGS) entry which is preliminary data.</text>
</comment>
<accession>A0A225VMY5</accession>
<feature type="compositionally biased region" description="Low complexity" evidence="1">
    <location>
        <begin position="125"/>
        <end position="135"/>
    </location>
</feature>
<dbReference type="PANTHER" id="PTHR15681:SF1">
    <property type="entry name" value="MAD2L1-BINDING PROTEIN"/>
    <property type="match status" value="1"/>
</dbReference>
<sequence>MELTVTYRTPLDGELRACMMKCLVKYLIFMRGQIPCLYDELLQFVEKYRQQQGEGSRRRLPTSGGIKKAIKCVEAMELLFGVQLDAIFSLKVQKAAVALIFGSSMMSPREAVVVDFEVASEDTESLSQSTTASSDTDQEDMSLDDSQTLTPPSPPMTREKLMRLCTQKLMRDVFTHAVEQFSSALPATKLHIAVLAERHATRIPGFLPKQQFKLRLPKDKRGGRSHYVTIFSGVNSTNSQQSSADQTTNHKSINMENNSPIQSGVNRGLTSPTASSASDMMWYVLEKPIPGFSDVISTIEG</sequence>
<dbReference type="Gene3D" id="3.30.900.20">
    <property type="match status" value="1"/>
</dbReference>
<feature type="region of interest" description="Disordered" evidence="1">
    <location>
        <begin position="124"/>
        <end position="157"/>
    </location>
</feature>
<dbReference type="PANTHER" id="PTHR15681">
    <property type="entry name" value="MAD2L1-BINDING PROTEIN"/>
    <property type="match status" value="1"/>
</dbReference>
<feature type="region of interest" description="Disordered" evidence="1">
    <location>
        <begin position="236"/>
        <end position="272"/>
    </location>
</feature>
<evidence type="ECO:0000313" key="2">
    <source>
        <dbReference type="EMBL" id="OWZ06876.1"/>
    </source>
</evidence>
<dbReference type="InterPro" id="IPR009511">
    <property type="entry name" value="MAD1/Cdc20-bound-Mad2-bd"/>
</dbReference>
<dbReference type="Proteomes" id="UP000198211">
    <property type="component" value="Unassembled WGS sequence"/>
</dbReference>